<evidence type="ECO:0000313" key="1">
    <source>
        <dbReference type="EMBL" id="KAH6941365.1"/>
    </source>
</evidence>
<sequence>MCIAIAVFTLCVVLKTQNNPVTRHILANLVTRSYADVTSAPSSSMKQGTHYAMTTPSASETTTTTTTSSYLISKGTDICSPLRGYNNTLTLVAVLSATARYEHRSAVRGTWGGVLSSMPGFRVLFMLGRPSNDTDQNRIVEEDAEHDDIVQGNFFDTYQNLTLKSVMMLRWVHRFCPNAKFVLKIDDDVLLNVWDFAVTLCHLSYTAPRLTIWGKLRSSSRPSRKKKGRYAKWYVPKWMYPNETYPDYVNGPAYLISGDSVPLLLGTASTVPYFFIEDVYITGMVAVKAGVRLENDSGYASSRKRGIRPCQKPRVVASHGWSPRDLRLAWTEMAGKVNRRRCRSLGLKV</sequence>
<proteinExistence type="predicted"/>
<accession>A0ACB7T342</accession>
<organism evidence="1 2">
    <name type="scientific">Hyalomma asiaticum</name>
    <name type="common">Tick</name>
    <dbReference type="NCBI Taxonomy" id="266040"/>
    <lineage>
        <taxon>Eukaryota</taxon>
        <taxon>Metazoa</taxon>
        <taxon>Ecdysozoa</taxon>
        <taxon>Arthropoda</taxon>
        <taxon>Chelicerata</taxon>
        <taxon>Arachnida</taxon>
        <taxon>Acari</taxon>
        <taxon>Parasitiformes</taxon>
        <taxon>Ixodida</taxon>
        <taxon>Ixodoidea</taxon>
        <taxon>Ixodidae</taxon>
        <taxon>Hyalomminae</taxon>
        <taxon>Hyalomma</taxon>
    </lineage>
</organism>
<evidence type="ECO:0000313" key="2">
    <source>
        <dbReference type="Proteomes" id="UP000821845"/>
    </source>
</evidence>
<comment type="caution">
    <text evidence="1">The sequence shown here is derived from an EMBL/GenBank/DDBJ whole genome shotgun (WGS) entry which is preliminary data.</text>
</comment>
<dbReference type="Proteomes" id="UP000821845">
    <property type="component" value="Chromosome 11"/>
</dbReference>
<dbReference type="EMBL" id="CM023491">
    <property type="protein sequence ID" value="KAH6941365.1"/>
    <property type="molecule type" value="Genomic_DNA"/>
</dbReference>
<gene>
    <name evidence="1" type="ORF">HPB50_017104</name>
</gene>
<name>A0ACB7T342_HYAAI</name>
<protein>
    <submittedName>
        <fullName evidence="1">Uncharacterized protein</fullName>
    </submittedName>
</protein>
<keyword evidence="2" id="KW-1185">Reference proteome</keyword>
<reference evidence="1" key="1">
    <citation type="submission" date="2020-05" db="EMBL/GenBank/DDBJ databases">
        <title>Large-scale comparative analyses of tick genomes elucidate their genetic diversity and vector capacities.</title>
        <authorList>
            <person name="Jia N."/>
            <person name="Wang J."/>
            <person name="Shi W."/>
            <person name="Du L."/>
            <person name="Sun Y."/>
            <person name="Zhan W."/>
            <person name="Jiang J."/>
            <person name="Wang Q."/>
            <person name="Zhang B."/>
            <person name="Ji P."/>
            <person name="Sakyi L.B."/>
            <person name="Cui X."/>
            <person name="Yuan T."/>
            <person name="Jiang B."/>
            <person name="Yang W."/>
            <person name="Lam T.T.-Y."/>
            <person name="Chang Q."/>
            <person name="Ding S."/>
            <person name="Wang X."/>
            <person name="Zhu J."/>
            <person name="Ruan X."/>
            <person name="Zhao L."/>
            <person name="Wei J."/>
            <person name="Que T."/>
            <person name="Du C."/>
            <person name="Cheng J."/>
            <person name="Dai P."/>
            <person name="Han X."/>
            <person name="Huang E."/>
            <person name="Gao Y."/>
            <person name="Liu J."/>
            <person name="Shao H."/>
            <person name="Ye R."/>
            <person name="Li L."/>
            <person name="Wei W."/>
            <person name="Wang X."/>
            <person name="Wang C."/>
            <person name="Yang T."/>
            <person name="Huo Q."/>
            <person name="Li W."/>
            <person name="Guo W."/>
            <person name="Chen H."/>
            <person name="Zhou L."/>
            <person name="Ni X."/>
            <person name="Tian J."/>
            <person name="Zhou Y."/>
            <person name="Sheng Y."/>
            <person name="Liu T."/>
            <person name="Pan Y."/>
            <person name="Xia L."/>
            <person name="Li J."/>
            <person name="Zhao F."/>
            <person name="Cao W."/>
        </authorList>
    </citation>
    <scope>NUCLEOTIDE SEQUENCE</scope>
    <source>
        <strain evidence="1">Hyas-2018</strain>
    </source>
</reference>